<name>A0ABP1FRQ2_9CHLO</name>
<feature type="domain" description="HTH myb-type" evidence="3">
    <location>
        <begin position="45"/>
        <end position="98"/>
    </location>
</feature>
<keyword evidence="5" id="KW-1185">Reference proteome</keyword>
<dbReference type="InterPro" id="IPR001005">
    <property type="entry name" value="SANT/Myb"/>
</dbReference>
<feature type="compositionally biased region" description="Polar residues" evidence="1">
    <location>
        <begin position="317"/>
        <end position="326"/>
    </location>
</feature>
<accession>A0ABP1FRQ2</accession>
<dbReference type="SUPFAM" id="SSF46689">
    <property type="entry name" value="Homeodomain-like"/>
    <property type="match status" value="2"/>
</dbReference>
<feature type="domain" description="HTH myb-type" evidence="3">
    <location>
        <begin position="99"/>
        <end position="155"/>
    </location>
</feature>
<dbReference type="InterPro" id="IPR050560">
    <property type="entry name" value="MYB_TF"/>
</dbReference>
<dbReference type="Pfam" id="PF00249">
    <property type="entry name" value="Myb_DNA-binding"/>
    <property type="match status" value="3"/>
</dbReference>
<dbReference type="PANTHER" id="PTHR45614">
    <property type="entry name" value="MYB PROTEIN-RELATED"/>
    <property type="match status" value="1"/>
</dbReference>
<organism evidence="4 5">
    <name type="scientific">Coccomyxa viridis</name>
    <dbReference type="NCBI Taxonomy" id="1274662"/>
    <lineage>
        <taxon>Eukaryota</taxon>
        <taxon>Viridiplantae</taxon>
        <taxon>Chlorophyta</taxon>
        <taxon>core chlorophytes</taxon>
        <taxon>Trebouxiophyceae</taxon>
        <taxon>Trebouxiophyceae incertae sedis</taxon>
        <taxon>Coccomyxaceae</taxon>
        <taxon>Coccomyxa</taxon>
    </lineage>
</organism>
<dbReference type="Proteomes" id="UP001497392">
    <property type="component" value="Unassembled WGS sequence"/>
</dbReference>
<dbReference type="PANTHER" id="PTHR45614:SF51">
    <property type="entry name" value="MYB-LIKE DNA-BINDING PROTEIN BAS1"/>
    <property type="match status" value="1"/>
</dbReference>
<dbReference type="PROSITE" id="PS50090">
    <property type="entry name" value="MYB_LIKE"/>
    <property type="match status" value="3"/>
</dbReference>
<feature type="compositionally biased region" description="Polar residues" evidence="1">
    <location>
        <begin position="478"/>
        <end position="488"/>
    </location>
</feature>
<dbReference type="PROSITE" id="PS51294">
    <property type="entry name" value="HTH_MYB"/>
    <property type="match status" value="3"/>
</dbReference>
<evidence type="ECO:0000313" key="4">
    <source>
        <dbReference type="EMBL" id="CAL5222610.1"/>
    </source>
</evidence>
<feature type="domain" description="HTH myb-type" evidence="3">
    <location>
        <begin position="158"/>
        <end position="207"/>
    </location>
</feature>
<gene>
    <name evidence="4" type="primary">g5004</name>
    <name evidence="4" type="ORF">VP750_LOCUS4269</name>
</gene>
<evidence type="ECO:0000313" key="5">
    <source>
        <dbReference type="Proteomes" id="UP001497392"/>
    </source>
</evidence>
<dbReference type="InterPro" id="IPR017930">
    <property type="entry name" value="Myb_dom"/>
</dbReference>
<feature type="domain" description="Myb-like" evidence="2">
    <location>
        <begin position="100"/>
        <end position="151"/>
    </location>
</feature>
<feature type="compositionally biased region" description="Basic residues" evidence="1">
    <location>
        <begin position="271"/>
        <end position="280"/>
    </location>
</feature>
<feature type="domain" description="Myb-like" evidence="2">
    <location>
        <begin position="46"/>
        <end position="94"/>
    </location>
</feature>
<dbReference type="InterPro" id="IPR009057">
    <property type="entry name" value="Homeodomain-like_sf"/>
</dbReference>
<feature type="region of interest" description="Disordered" evidence="1">
    <location>
        <begin position="215"/>
        <end position="404"/>
    </location>
</feature>
<feature type="region of interest" description="Disordered" evidence="1">
    <location>
        <begin position="463"/>
        <end position="496"/>
    </location>
</feature>
<feature type="compositionally biased region" description="Acidic residues" evidence="1">
    <location>
        <begin position="348"/>
        <end position="357"/>
    </location>
</feature>
<proteinExistence type="predicted"/>
<dbReference type="EMBL" id="CAXHTA020000007">
    <property type="protein sequence ID" value="CAL5222610.1"/>
    <property type="molecule type" value="Genomic_DNA"/>
</dbReference>
<dbReference type="CDD" id="cd00167">
    <property type="entry name" value="SANT"/>
    <property type="match status" value="3"/>
</dbReference>
<dbReference type="Gene3D" id="1.10.10.60">
    <property type="entry name" value="Homeodomain-like"/>
    <property type="match status" value="3"/>
</dbReference>
<evidence type="ECO:0000259" key="3">
    <source>
        <dbReference type="PROSITE" id="PS51294"/>
    </source>
</evidence>
<evidence type="ECO:0000256" key="1">
    <source>
        <dbReference type="SAM" id="MobiDB-lite"/>
    </source>
</evidence>
<feature type="region of interest" description="Disordered" evidence="1">
    <location>
        <begin position="550"/>
        <end position="589"/>
    </location>
</feature>
<sequence length="786" mass="84880">MPVYFIAVVFGVEKSALLSSSAEDGSMRAAHPKVSTKWMAGRIVQNWTADEDAVLLKETLQCEEEYGKKLWAIICQKLPGRTNQQCAQRWRHAVNPDVKRRVPWTEGEDEKLRALIAKARAKRQAVSWADIARKLPGRSDQQVKGHWERKLDPDLALKVPWSRGEDELLLRLQEVHDNHWAEMAKSIKGRNAQMCRTRFEKLRGVEAKLRRLKGNPTKAEVLSSCRKPYARMPHPPAGYEGGTGAGNSSDASGDDEEYNPKADSGKLGTYSKRRKPRKRPVASSVPCTADGGHVTSRAPSPEAESTDRLQMAYAEQSHAQEGQSPCSSPPDRRLPAVPAQDEPCLDVTDGEAEDEAEHESGAPTDPPSALKSPADEQAAQEPGEAEAFDQRVPLMAPGSPLGSPRGSLTIRMEPLQECASPNIVVRTRLSLCCPTPGHLLSASSPIASGDQENLWRVAEEAADTSGAAEDLADEAVSDSATISTTSEDSPPPACARHLRRCSGSGGSLLAFREDLEHLLSSQRLAAPPLLTPGCQEPYIPRVQRLAHTAERTGPPTSGQKRRQHNAWGQVPATAPARKGSALGSSERRPMCARRLNVDQEDAAQRGDPAALPAKWQRAERFSAENVDPSLPGGYCSPAKKARTVAAVGAAPAGRLPSAHMLSAQICGRVALPYTPPHNLALLKRVTGVCPTHHVAGERGGDHQKAVAELIEGAATHVTPDSASPCKEDSPSDDPYRLLLRSYTAINAHHSSISTPLDALQPGGSPFAPVWQPSTWDEGSMQGAWHL</sequence>
<comment type="caution">
    <text evidence="4">The sequence shown here is derived from an EMBL/GenBank/DDBJ whole genome shotgun (WGS) entry which is preliminary data.</text>
</comment>
<dbReference type="SMART" id="SM00717">
    <property type="entry name" value="SANT"/>
    <property type="match status" value="3"/>
</dbReference>
<reference evidence="4 5" key="1">
    <citation type="submission" date="2024-06" db="EMBL/GenBank/DDBJ databases">
        <authorList>
            <person name="Kraege A."/>
            <person name="Thomma B."/>
        </authorList>
    </citation>
    <scope>NUCLEOTIDE SEQUENCE [LARGE SCALE GENOMIC DNA]</scope>
</reference>
<feature type="domain" description="Myb-like" evidence="2">
    <location>
        <begin position="158"/>
        <end position="203"/>
    </location>
</feature>
<protein>
    <submittedName>
        <fullName evidence="4">G5004 protein</fullName>
    </submittedName>
</protein>
<evidence type="ECO:0000259" key="2">
    <source>
        <dbReference type="PROSITE" id="PS50090"/>
    </source>
</evidence>